<reference evidence="4" key="1">
    <citation type="journal article" date="2020" name="Appl. Environ. Microbiol.">
        <title>Diazotrophic Anaeromyxobacter Isolates from Soils.</title>
        <authorList>
            <person name="Masuda Y."/>
            <person name="Yamanaka H."/>
            <person name="Xu Z.X."/>
            <person name="Shiratori Y."/>
            <person name="Aono T."/>
            <person name="Amachi S."/>
            <person name="Senoo K."/>
            <person name="Itoh H."/>
        </authorList>
    </citation>
    <scope>NUCLEOTIDE SEQUENCE [LARGE SCALE GENOMIC DNA]</scope>
    <source>
        <strain evidence="4">R267</strain>
    </source>
</reference>
<keyword evidence="4" id="KW-1185">Reference proteome</keyword>
<evidence type="ECO:0000259" key="2">
    <source>
        <dbReference type="Pfam" id="PF03779"/>
    </source>
</evidence>
<feature type="transmembrane region" description="Helical" evidence="1">
    <location>
        <begin position="7"/>
        <end position="25"/>
    </location>
</feature>
<sequence length="110" mass="11923">MHRDVAASALNALLGAWLVATSFLWHHDAVHLVTAWLVGLLAVGIGLAARRRPGVLYLDLLLAAWLTASIWLFSHHPFASWNEAMVAIGLGLVPVTMLLFPEPPPERATA</sequence>
<proteinExistence type="predicted"/>
<keyword evidence="1" id="KW-0472">Membrane</keyword>
<protein>
    <recommendedName>
        <fullName evidence="2">SPW repeat-containing integral membrane domain-containing protein</fullName>
    </recommendedName>
</protein>
<dbReference type="RefSeq" id="WP_176068167.1">
    <property type="nucleotide sequence ID" value="NZ_BJTG01000010.1"/>
</dbReference>
<evidence type="ECO:0000313" key="4">
    <source>
        <dbReference type="Proteomes" id="UP000503640"/>
    </source>
</evidence>
<evidence type="ECO:0000313" key="3">
    <source>
        <dbReference type="EMBL" id="GEJ59043.1"/>
    </source>
</evidence>
<organism evidence="3 4">
    <name type="scientific">Anaeromyxobacter diazotrophicus</name>
    <dbReference type="NCBI Taxonomy" id="2590199"/>
    <lineage>
        <taxon>Bacteria</taxon>
        <taxon>Pseudomonadati</taxon>
        <taxon>Myxococcota</taxon>
        <taxon>Myxococcia</taxon>
        <taxon>Myxococcales</taxon>
        <taxon>Cystobacterineae</taxon>
        <taxon>Anaeromyxobacteraceae</taxon>
        <taxon>Anaeromyxobacter</taxon>
    </lineage>
</organism>
<name>A0A7I9VRJ4_9BACT</name>
<dbReference type="Proteomes" id="UP000503640">
    <property type="component" value="Unassembled WGS sequence"/>
</dbReference>
<accession>A0A7I9VRJ4</accession>
<keyword evidence="1" id="KW-1133">Transmembrane helix</keyword>
<feature type="transmembrane region" description="Helical" evidence="1">
    <location>
        <begin position="56"/>
        <end position="74"/>
    </location>
</feature>
<dbReference type="Pfam" id="PF03779">
    <property type="entry name" value="SPW"/>
    <property type="match status" value="1"/>
</dbReference>
<gene>
    <name evidence="3" type="ORF">AMYX_37840</name>
</gene>
<comment type="caution">
    <text evidence="3">The sequence shown here is derived from an EMBL/GenBank/DDBJ whole genome shotgun (WGS) entry which is preliminary data.</text>
</comment>
<feature type="transmembrane region" description="Helical" evidence="1">
    <location>
        <begin position="80"/>
        <end position="100"/>
    </location>
</feature>
<dbReference type="AlphaFoldDB" id="A0A7I9VRJ4"/>
<feature type="domain" description="SPW repeat-containing integral membrane" evidence="2">
    <location>
        <begin position="8"/>
        <end position="88"/>
    </location>
</feature>
<feature type="transmembrane region" description="Helical" evidence="1">
    <location>
        <begin position="31"/>
        <end position="49"/>
    </location>
</feature>
<evidence type="ECO:0000256" key="1">
    <source>
        <dbReference type="SAM" id="Phobius"/>
    </source>
</evidence>
<dbReference type="InterPro" id="IPR005530">
    <property type="entry name" value="SPW"/>
</dbReference>
<keyword evidence="1" id="KW-0812">Transmembrane</keyword>
<dbReference type="EMBL" id="BJTG01000010">
    <property type="protein sequence ID" value="GEJ59043.1"/>
    <property type="molecule type" value="Genomic_DNA"/>
</dbReference>